<protein>
    <submittedName>
        <fullName evidence="1">XAC2610-related protein</fullName>
    </submittedName>
</protein>
<dbReference type="EMBL" id="JBHLYW010000010">
    <property type="protein sequence ID" value="MFC0078605.1"/>
    <property type="molecule type" value="Genomic_DNA"/>
</dbReference>
<dbReference type="NCBIfam" id="NF047539">
    <property type="entry name" value="XAC2610_fam"/>
    <property type="match status" value="1"/>
</dbReference>
<proteinExistence type="predicted"/>
<name>A0ABV6BT33_9FLAO</name>
<comment type="caution">
    <text evidence="1">The sequence shown here is derived from an EMBL/GenBank/DDBJ whole genome shotgun (WGS) entry which is preliminary data.</text>
</comment>
<sequence length="226" mass="25829">MKNIKYILLLISGICAAQNKFVVKDGSKKYSVEISVANCSAGNCEGKATIKLIDKKSNRFFQMLTSADLYFFLDKKQKPTVNVVELYGEQSPLIFDDFNFDGTEDLAIRNGNKSGYGGPSYDVYVYNSTKKKFVLSNQLTNLTTDNLGMFTTDHKRKRLTAYSKSGCCWHMTTEYAVVANKGLRKVFELEEDAMNGDFVKVTTRNFIKNKWQIKTKNYKISEYYKE</sequence>
<accession>A0ABV6BT33</accession>
<dbReference type="RefSeq" id="WP_379684447.1">
    <property type="nucleotide sequence ID" value="NZ_JBHLYW010000010.1"/>
</dbReference>
<evidence type="ECO:0000313" key="1">
    <source>
        <dbReference type="EMBL" id="MFC0078605.1"/>
    </source>
</evidence>
<keyword evidence="2" id="KW-1185">Reference proteome</keyword>
<organism evidence="1 2">
    <name type="scientific">Flavobacterium procerum</name>
    <dbReference type="NCBI Taxonomy" id="1455569"/>
    <lineage>
        <taxon>Bacteria</taxon>
        <taxon>Pseudomonadati</taxon>
        <taxon>Bacteroidota</taxon>
        <taxon>Flavobacteriia</taxon>
        <taxon>Flavobacteriales</taxon>
        <taxon>Flavobacteriaceae</taxon>
        <taxon>Flavobacterium</taxon>
    </lineage>
</organism>
<dbReference type="InterPro" id="IPR058087">
    <property type="entry name" value="XAC2610_dom"/>
</dbReference>
<reference evidence="1 2" key="1">
    <citation type="submission" date="2024-09" db="EMBL/GenBank/DDBJ databases">
        <authorList>
            <person name="Sun Q."/>
            <person name="Mori K."/>
        </authorList>
    </citation>
    <scope>NUCLEOTIDE SEQUENCE [LARGE SCALE GENOMIC DNA]</scope>
    <source>
        <strain evidence="1 2">CGMCC 1.12926</strain>
    </source>
</reference>
<evidence type="ECO:0000313" key="2">
    <source>
        <dbReference type="Proteomes" id="UP001589734"/>
    </source>
</evidence>
<gene>
    <name evidence="1" type="ORF">ACFFLS_16270</name>
</gene>
<dbReference type="Proteomes" id="UP001589734">
    <property type="component" value="Unassembled WGS sequence"/>
</dbReference>